<dbReference type="EMBL" id="BARV01001379">
    <property type="protein sequence ID" value="GAH95510.1"/>
    <property type="molecule type" value="Genomic_DNA"/>
</dbReference>
<evidence type="ECO:0000313" key="1">
    <source>
        <dbReference type="EMBL" id="GAH95510.1"/>
    </source>
</evidence>
<reference evidence="1" key="1">
    <citation type="journal article" date="2014" name="Front. Microbiol.">
        <title>High frequency of phylogenetically diverse reductive dehalogenase-homologous genes in deep subseafloor sedimentary metagenomes.</title>
        <authorList>
            <person name="Kawai M."/>
            <person name="Futagami T."/>
            <person name="Toyoda A."/>
            <person name="Takaki Y."/>
            <person name="Nishi S."/>
            <person name="Hori S."/>
            <person name="Arai W."/>
            <person name="Tsubouchi T."/>
            <person name="Morono Y."/>
            <person name="Uchiyama I."/>
            <person name="Ito T."/>
            <person name="Fujiyama A."/>
            <person name="Inagaki F."/>
            <person name="Takami H."/>
        </authorList>
    </citation>
    <scope>NUCLEOTIDE SEQUENCE</scope>
    <source>
        <strain evidence="1">Expedition CK06-06</strain>
    </source>
</reference>
<gene>
    <name evidence="1" type="ORF">S06H3_04049</name>
</gene>
<organism evidence="1">
    <name type="scientific">marine sediment metagenome</name>
    <dbReference type="NCBI Taxonomy" id="412755"/>
    <lineage>
        <taxon>unclassified sequences</taxon>
        <taxon>metagenomes</taxon>
        <taxon>ecological metagenomes</taxon>
    </lineage>
</organism>
<accession>X1KPG6</accession>
<comment type="caution">
    <text evidence="1">The sequence shown here is derived from an EMBL/GenBank/DDBJ whole genome shotgun (WGS) entry which is preliminary data.</text>
</comment>
<name>X1KPG6_9ZZZZ</name>
<protein>
    <submittedName>
        <fullName evidence="1">Uncharacterized protein</fullName>
    </submittedName>
</protein>
<proteinExistence type="predicted"/>
<dbReference type="AlphaFoldDB" id="X1KPG6"/>
<sequence>MYMGTGWIGDLNDVTVLPAIRLGISIRNPNVNPLSFGFRSIHTQALIAVFDHRRVSLPICGKAHHQLRHTHR</sequence>